<evidence type="ECO:0000313" key="2">
    <source>
        <dbReference type="EMBL" id="MCV7226163.1"/>
    </source>
</evidence>
<feature type="domain" description="Hydantoinase B/oxoprolinase" evidence="1">
    <location>
        <begin position="19"/>
        <end position="549"/>
    </location>
</feature>
<name>A0ABT3C9N2_9MYCO</name>
<comment type="caution">
    <text evidence="2">The sequence shown here is derived from an EMBL/GenBank/DDBJ whole genome shotgun (WGS) entry which is preliminary data.</text>
</comment>
<sequence>MTELIETPTENPTEKIDFDPVLLPVLAGRFETIVREMTNTLFRTGRSSVLNMARDFSCCIVTADNELLACAEGLQVHVLGAGMQTESMTRLHPELAPGDAYLHNDPFLGNTHTADHTILVPVFYGGQHLFTAAAKAHQGDCGNAEPTTYMAFAEDIYAEGGLNFPCVAIQRDYSDVEDIIRMCRRRIRVPDIWYGDYLATLGAARVGERRIIELVDKYGPETVQQFVTEWLNYSERSMAAAIARLPERQLTASSTHDPIDCAPEGIPITVKLDIKPADGKIVVDLRDNPDCIPAGFNLSQATATSGAIIGILNAIPEDVPRNSGAFRRIEVELREGCIVGIPPEPMSTSLATTNVLERVINPVQRAFAQLGFGHGLAEGGGACGAGFAVISGVDRRNDTDRPYVNQLVVGSNGGPGTPTCDGWVTYCMPDAAMVVYSDSVEVLEQRFPMRVSHIRLLTDSGGAGQFRGAPATEVAFGPTDTDMTVYYFADFAQHPALGVLGGAPGSPVTLRRDNADGSSVDLDPIGDTTLGAGDIVVGAEAGGGGYGDPYLRDPALVLDDVVEGWISADSAAGSYGVALIRDADGHYRVNEEATRTLRARSPR</sequence>
<dbReference type="Proteomes" id="UP001526201">
    <property type="component" value="Unassembled WGS sequence"/>
</dbReference>
<dbReference type="Pfam" id="PF02538">
    <property type="entry name" value="Hydantoinase_B"/>
    <property type="match status" value="1"/>
</dbReference>
<evidence type="ECO:0000259" key="1">
    <source>
        <dbReference type="Pfam" id="PF02538"/>
    </source>
</evidence>
<reference evidence="2 3" key="1">
    <citation type="journal article" date="2022" name="BMC Genomics">
        <title>Comparative genome analysis of mycobacteria focusing on tRNA and non-coding RNA.</title>
        <authorList>
            <person name="Behra P.R.K."/>
            <person name="Pettersson B.M.F."/>
            <person name="Ramesh M."/>
            <person name="Das S."/>
            <person name="Dasgupta S."/>
            <person name="Kirsebom L.A."/>
        </authorList>
    </citation>
    <scope>NUCLEOTIDE SEQUENCE [LARGE SCALE GENOMIC DNA]</scope>
    <source>
        <strain evidence="2 3">DSM 44078</strain>
    </source>
</reference>
<accession>A0ABT3C9N2</accession>
<dbReference type="InterPro" id="IPR045079">
    <property type="entry name" value="Oxoprolinase-like"/>
</dbReference>
<protein>
    <submittedName>
        <fullName evidence="2">Hydantoinase B/oxoprolinase family protein</fullName>
    </submittedName>
</protein>
<dbReference type="PANTHER" id="PTHR11365:SF23">
    <property type="entry name" value="HYPOTHETICAL 5-OXOPROLINASE (EUROFUNG)-RELATED"/>
    <property type="match status" value="1"/>
</dbReference>
<dbReference type="RefSeq" id="WP_264066991.1">
    <property type="nucleotide sequence ID" value="NZ_JACKTY010000020.1"/>
</dbReference>
<dbReference type="EMBL" id="JACKTY010000020">
    <property type="protein sequence ID" value="MCV7226163.1"/>
    <property type="molecule type" value="Genomic_DNA"/>
</dbReference>
<proteinExistence type="predicted"/>
<keyword evidence="3" id="KW-1185">Reference proteome</keyword>
<organism evidence="2 3">
    <name type="scientific">Mycolicibacterium komossense</name>
    <dbReference type="NCBI Taxonomy" id="1779"/>
    <lineage>
        <taxon>Bacteria</taxon>
        <taxon>Bacillati</taxon>
        <taxon>Actinomycetota</taxon>
        <taxon>Actinomycetes</taxon>
        <taxon>Mycobacteriales</taxon>
        <taxon>Mycobacteriaceae</taxon>
        <taxon>Mycolicibacterium</taxon>
    </lineage>
</organism>
<evidence type="ECO:0000313" key="3">
    <source>
        <dbReference type="Proteomes" id="UP001526201"/>
    </source>
</evidence>
<dbReference type="InterPro" id="IPR003692">
    <property type="entry name" value="Hydantoinase_B"/>
</dbReference>
<dbReference type="PANTHER" id="PTHR11365">
    <property type="entry name" value="5-OXOPROLINASE RELATED"/>
    <property type="match status" value="1"/>
</dbReference>
<gene>
    <name evidence="2" type="ORF">H7J73_08980</name>
</gene>